<dbReference type="Gene3D" id="3.90.1750.20">
    <property type="entry name" value="Putative Large Serine Recombinase, Chain B, Domain 2"/>
    <property type="match status" value="1"/>
</dbReference>
<keyword evidence="4" id="KW-1185">Reference proteome</keyword>
<dbReference type="PANTHER" id="PTHR30461">
    <property type="entry name" value="DNA-INVERTASE FROM LAMBDOID PROPHAGE"/>
    <property type="match status" value="1"/>
</dbReference>
<gene>
    <name evidence="3" type="ORF">GCM10011510_04980</name>
</gene>
<organism evidence="3 4">
    <name type="scientific">Streptococcus himalayensis</name>
    <dbReference type="NCBI Taxonomy" id="1888195"/>
    <lineage>
        <taxon>Bacteria</taxon>
        <taxon>Bacillati</taxon>
        <taxon>Bacillota</taxon>
        <taxon>Bacilli</taxon>
        <taxon>Lactobacillales</taxon>
        <taxon>Streptococcaceae</taxon>
        <taxon>Streptococcus</taxon>
    </lineage>
</organism>
<dbReference type="PROSITE" id="PS51736">
    <property type="entry name" value="RECOMBINASES_3"/>
    <property type="match status" value="1"/>
</dbReference>
<dbReference type="InterPro" id="IPR025827">
    <property type="entry name" value="Zn_ribbon_recom_dom"/>
</dbReference>
<dbReference type="InterPro" id="IPR036162">
    <property type="entry name" value="Resolvase-like_N_sf"/>
</dbReference>
<evidence type="ECO:0000259" key="2">
    <source>
        <dbReference type="PROSITE" id="PS51737"/>
    </source>
</evidence>
<dbReference type="Gene3D" id="3.40.50.1390">
    <property type="entry name" value="Resolvase, N-terminal catalytic domain"/>
    <property type="match status" value="1"/>
</dbReference>
<name>A0A917A4T6_9STRE</name>
<evidence type="ECO:0000259" key="1">
    <source>
        <dbReference type="PROSITE" id="PS51736"/>
    </source>
</evidence>
<dbReference type="InterPro" id="IPR050639">
    <property type="entry name" value="SSR_resolvase"/>
</dbReference>
<reference evidence="3" key="2">
    <citation type="submission" date="2020-09" db="EMBL/GenBank/DDBJ databases">
        <authorList>
            <person name="Sun Q."/>
            <person name="Zhou Y."/>
        </authorList>
    </citation>
    <scope>NUCLEOTIDE SEQUENCE</scope>
    <source>
        <strain evidence="3">CGMCC 1.15533</strain>
    </source>
</reference>
<dbReference type="SMART" id="SM00857">
    <property type="entry name" value="Resolvase"/>
    <property type="match status" value="1"/>
</dbReference>
<dbReference type="InterPro" id="IPR006119">
    <property type="entry name" value="Resolv_N"/>
</dbReference>
<dbReference type="InterPro" id="IPR011109">
    <property type="entry name" value="DNA_bind_recombinase_dom"/>
</dbReference>
<dbReference type="PANTHER" id="PTHR30461:SF23">
    <property type="entry name" value="DNA RECOMBINASE-RELATED"/>
    <property type="match status" value="1"/>
</dbReference>
<dbReference type="GO" id="GO:0003677">
    <property type="term" value="F:DNA binding"/>
    <property type="evidence" value="ECO:0007669"/>
    <property type="project" value="InterPro"/>
</dbReference>
<dbReference type="GO" id="GO:0000150">
    <property type="term" value="F:DNA strand exchange activity"/>
    <property type="evidence" value="ECO:0007669"/>
    <property type="project" value="InterPro"/>
</dbReference>
<protein>
    <submittedName>
        <fullName evidence="3">Serine recombinase</fullName>
    </submittedName>
</protein>
<dbReference type="Pfam" id="PF07508">
    <property type="entry name" value="Recombinase"/>
    <property type="match status" value="1"/>
</dbReference>
<dbReference type="OrthoDB" id="9811097at2"/>
<reference evidence="3" key="1">
    <citation type="journal article" date="2014" name="Int. J. Syst. Evol. Microbiol.">
        <title>Complete genome sequence of Corynebacterium casei LMG S-19264T (=DSM 44701T), isolated from a smear-ripened cheese.</title>
        <authorList>
            <consortium name="US DOE Joint Genome Institute (JGI-PGF)"/>
            <person name="Walter F."/>
            <person name="Albersmeier A."/>
            <person name="Kalinowski J."/>
            <person name="Ruckert C."/>
        </authorList>
    </citation>
    <scope>NUCLEOTIDE SEQUENCE</scope>
    <source>
        <strain evidence="3">CGMCC 1.15533</strain>
    </source>
</reference>
<dbReference type="SUPFAM" id="SSF53041">
    <property type="entry name" value="Resolvase-like"/>
    <property type="match status" value="1"/>
</dbReference>
<feature type="domain" description="Resolvase/invertase-type recombinase catalytic" evidence="1">
    <location>
        <begin position="19"/>
        <end position="165"/>
    </location>
</feature>
<feature type="domain" description="Recombinase" evidence="2">
    <location>
        <begin position="173"/>
        <end position="296"/>
    </location>
</feature>
<accession>A0A917A4T6</accession>
<proteinExistence type="predicted"/>
<sequence>MKTVTKIQQRVSPFQSKKKVAAYIRVSHSNLEHSFSNQVSYYNDFIQNKREWEFVGVYADFAISGKSQKERPEFRRLISDCRNGKINCILTKSISRFGRNTLELLETVRELRRLEIEVVFEKENIRTLSVDGELLLTLLASFAQEESTSLSQNIKWRVKERFKQGLPYIPQAIYGYRWNGEKYIIKPHEAEIVRKVFTWYLDGLGVPSIAKKLNDMGETTRLGNIFTKSILYEFFKQEAYFGRLVLQKTYRNDFNRSPKRNTGQRTKYIVDNAHEAIISKELFDKAQAEKKIRSKGRCYRKCYDDAFFKDKVFCQQCGRDMLITKEKKFGYRYNCRTRQQYGISTCPSKTLSERRLVRTVKEQLGDYLGSIQKVMFDSSSNQVTLYFDDDNIQILTLKRGQLK</sequence>
<dbReference type="Proteomes" id="UP000660801">
    <property type="component" value="Unassembled WGS sequence"/>
</dbReference>
<dbReference type="Pfam" id="PF00239">
    <property type="entry name" value="Resolvase"/>
    <property type="match status" value="1"/>
</dbReference>
<dbReference type="InterPro" id="IPR038109">
    <property type="entry name" value="DNA_bind_recomb_sf"/>
</dbReference>
<comment type="caution">
    <text evidence="3">The sequence shown here is derived from an EMBL/GenBank/DDBJ whole genome shotgun (WGS) entry which is preliminary data.</text>
</comment>
<evidence type="ECO:0000313" key="4">
    <source>
        <dbReference type="Proteomes" id="UP000660801"/>
    </source>
</evidence>
<evidence type="ECO:0000313" key="3">
    <source>
        <dbReference type="EMBL" id="GGE26793.1"/>
    </source>
</evidence>
<dbReference type="RefSeq" id="WP_068993516.1">
    <property type="nucleotide sequence ID" value="NZ_BMJN01000005.1"/>
</dbReference>
<dbReference type="CDD" id="cd00338">
    <property type="entry name" value="Ser_Recombinase"/>
    <property type="match status" value="1"/>
</dbReference>
<dbReference type="PROSITE" id="PS51737">
    <property type="entry name" value="RECOMBINASE_DNA_BIND"/>
    <property type="match status" value="1"/>
</dbReference>
<dbReference type="AlphaFoldDB" id="A0A917A4T6"/>
<dbReference type="Pfam" id="PF13408">
    <property type="entry name" value="Zn_ribbon_recom"/>
    <property type="match status" value="1"/>
</dbReference>
<dbReference type="EMBL" id="BMJN01000005">
    <property type="protein sequence ID" value="GGE26793.1"/>
    <property type="molecule type" value="Genomic_DNA"/>
</dbReference>